<dbReference type="GO" id="GO:0016787">
    <property type="term" value="F:hydrolase activity"/>
    <property type="evidence" value="ECO:0007669"/>
    <property type="project" value="UniProtKB-KW"/>
</dbReference>
<dbReference type="InterPro" id="IPR014001">
    <property type="entry name" value="Helicase_ATP-bd"/>
</dbReference>
<feature type="compositionally biased region" description="Polar residues" evidence="4">
    <location>
        <begin position="1202"/>
        <end position="1234"/>
    </location>
</feature>
<dbReference type="Gene3D" id="3.40.50.300">
    <property type="entry name" value="P-loop containing nucleotide triphosphate hydrolases"/>
    <property type="match status" value="1"/>
</dbReference>
<comment type="caution">
    <text evidence="7">The sequence shown here is derived from an EMBL/GenBank/DDBJ whole genome shotgun (WGS) entry which is preliminary data.</text>
</comment>
<dbReference type="SUPFAM" id="SSF52540">
    <property type="entry name" value="P-loop containing nucleoside triphosphate hydrolases"/>
    <property type="match status" value="2"/>
</dbReference>
<feature type="domain" description="Helicase C-terminal" evidence="6">
    <location>
        <begin position="856"/>
        <end position="1011"/>
    </location>
</feature>
<accession>A0ABQ8JXL4</accession>
<dbReference type="CDD" id="cd18793">
    <property type="entry name" value="SF2_C_SNF"/>
    <property type="match status" value="1"/>
</dbReference>
<dbReference type="RefSeq" id="XP_047772452.1">
    <property type="nucleotide sequence ID" value="XM_047928206.1"/>
</dbReference>
<evidence type="ECO:0000256" key="4">
    <source>
        <dbReference type="SAM" id="MobiDB-lite"/>
    </source>
</evidence>
<gene>
    <name evidence="7" type="ORF">C8Q71DRAFT_863670</name>
</gene>
<proteinExistence type="predicted"/>
<dbReference type="GeneID" id="72008938"/>
<dbReference type="Proteomes" id="UP000814176">
    <property type="component" value="Unassembled WGS sequence"/>
</dbReference>
<feature type="domain" description="Helicase ATP-binding" evidence="5">
    <location>
        <begin position="405"/>
        <end position="631"/>
    </location>
</feature>
<dbReference type="PROSITE" id="PS51194">
    <property type="entry name" value="HELICASE_CTER"/>
    <property type="match status" value="1"/>
</dbReference>
<dbReference type="Pfam" id="PF00176">
    <property type="entry name" value="SNF2-rel_dom"/>
    <property type="match status" value="1"/>
</dbReference>
<feature type="compositionally biased region" description="Acidic residues" evidence="4">
    <location>
        <begin position="1030"/>
        <end position="1040"/>
    </location>
</feature>
<keyword evidence="8" id="KW-1185">Reference proteome</keyword>
<evidence type="ECO:0000259" key="6">
    <source>
        <dbReference type="PROSITE" id="PS51194"/>
    </source>
</evidence>
<dbReference type="InterPro" id="IPR000330">
    <property type="entry name" value="SNF2_N"/>
</dbReference>
<name>A0ABQ8JXL4_9APHY</name>
<organism evidence="7 8">
    <name type="scientific">Rhodofomes roseus</name>
    <dbReference type="NCBI Taxonomy" id="34475"/>
    <lineage>
        <taxon>Eukaryota</taxon>
        <taxon>Fungi</taxon>
        <taxon>Dikarya</taxon>
        <taxon>Basidiomycota</taxon>
        <taxon>Agaricomycotina</taxon>
        <taxon>Agaricomycetes</taxon>
        <taxon>Polyporales</taxon>
        <taxon>Rhodofomes</taxon>
    </lineage>
</organism>
<dbReference type="EMBL" id="JADCUA010000046">
    <property type="protein sequence ID" value="KAH9828811.1"/>
    <property type="molecule type" value="Genomic_DNA"/>
</dbReference>
<feature type="compositionally biased region" description="Low complexity" evidence="4">
    <location>
        <begin position="1270"/>
        <end position="1283"/>
    </location>
</feature>
<dbReference type="InterPro" id="IPR027417">
    <property type="entry name" value="P-loop_NTPase"/>
</dbReference>
<feature type="compositionally biased region" description="Basic and acidic residues" evidence="4">
    <location>
        <begin position="1286"/>
        <end position="1304"/>
    </location>
</feature>
<feature type="compositionally biased region" description="Basic residues" evidence="4">
    <location>
        <begin position="1089"/>
        <end position="1106"/>
    </location>
</feature>
<evidence type="ECO:0000313" key="8">
    <source>
        <dbReference type="Proteomes" id="UP000814176"/>
    </source>
</evidence>
<feature type="compositionally biased region" description="Basic residues" evidence="4">
    <location>
        <begin position="1375"/>
        <end position="1384"/>
    </location>
</feature>
<dbReference type="SMART" id="SM00490">
    <property type="entry name" value="HELICc"/>
    <property type="match status" value="1"/>
</dbReference>
<evidence type="ECO:0000256" key="3">
    <source>
        <dbReference type="ARBA" id="ARBA00022840"/>
    </source>
</evidence>
<feature type="region of interest" description="Disordered" evidence="4">
    <location>
        <begin position="1270"/>
        <end position="1384"/>
    </location>
</feature>
<keyword evidence="3" id="KW-0067">ATP-binding</keyword>
<feature type="compositionally biased region" description="Pro residues" evidence="4">
    <location>
        <begin position="1134"/>
        <end position="1175"/>
    </location>
</feature>
<keyword evidence="1" id="KW-0547">Nucleotide-binding</keyword>
<dbReference type="Pfam" id="PF00271">
    <property type="entry name" value="Helicase_C"/>
    <property type="match status" value="1"/>
</dbReference>
<evidence type="ECO:0000259" key="5">
    <source>
        <dbReference type="PROSITE" id="PS51192"/>
    </source>
</evidence>
<dbReference type="PROSITE" id="PS51192">
    <property type="entry name" value="HELICASE_ATP_BIND_1"/>
    <property type="match status" value="1"/>
</dbReference>
<dbReference type="InterPro" id="IPR038718">
    <property type="entry name" value="SNF2-like_sf"/>
</dbReference>
<dbReference type="PRINTS" id="PR01217">
    <property type="entry name" value="PRICHEXTENSN"/>
</dbReference>
<feature type="compositionally biased region" description="Basic and acidic residues" evidence="4">
    <location>
        <begin position="1077"/>
        <end position="1088"/>
    </location>
</feature>
<protein>
    <submittedName>
        <fullName evidence="7">P-loop containing nucleoside triphosphate hydrolase protein</fullName>
    </submittedName>
</protein>
<dbReference type="InterPro" id="IPR001650">
    <property type="entry name" value="Helicase_C-like"/>
</dbReference>
<feature type="compositionally biased region" description="Basic and acidic residues" evidence="4">
    <location>
        <begin position="653"/>
        <end position="666"/>
    </location>
</feature>
<reference evidence="7 8" key="1">
    <citation type="journal article" date="2021" name="Environ. Microbiol.">
        <title>Gene family expansions and transcriptome signatures uncover fungal adaptations to wood decay.</title>
        <authorList>
            <person name="Hage H."/>
            <person name="Miyauchi S."/>
            <person name="Viragh M."/>
            <person name="Drula E."/>
            <person name="Min B."/>
            <person name="Chaduli D."/>
            <person name="Navarro D."/>
            <person name="Favel A."/>
            <person name="Norest M."/>
            <person name="Lesage-Meessen L."/>
            <person name="Balint B."/>
            <person name="Merenyi Z."/>
            <person name="de Eugenio L."/>
            <person name="Morin E."/>
            <person name="Martinez A.T."/>
            <person name="Baldrian P."/>
            <person name="Stursova M."/>
            <person name="Martinez M.J."/>
            <person name="Novotny C."/>
            <person name="Magnuson J.K."/>
            <person name="Spatafora J.W."/>
            <person name="Maurice S."/>
            <person name="Pangilinan J."/>
            <person name="Andreopoulos W."/>
            <person name="LaButti K."/>
            <person name="Hundley H."/>
            <person name="Na H."/>
            <person name="Kuo A."/>
            <person name="Barry K."/>
            <person name="Lipzen A."/>
            <person name="Henrissat B."/>
            <person name="Riley R."/>
            <person name="Ahrendt S."/>
            <person name="Nagy L.G."/>
            <person name="Grigoriev I.V."/>
            <person name="Martin F."/>
            <person name="Rosso M.N."/>
        </authorList>
    </citation>
    <scope>NUCLEOTIDE SEQUENCE [LARGE SCALE GENOMIC DNA]</scope>
    <source>
        <strain evidence="7 8">CIRM-BRFM 1785</strain>
    </source>
</reference>
<dbReference type="PANTHER" id="PTHR10799">
    <property type="entry name" value="SNF2/RAD54 HELICASE FAMILY"/>
    <property type="match status" value="1"/>
</dbReference>
<dbReference type="Gene3D" id="3.40.50.10810">
    <property type="entry name" value="Tandem AAA-ATPase domain"/>
    <property type="match status" value="1"/>
</dbReference>
<feature type="compositionally biased region" description="Basic residues" evidence="4">
    <location>
        <begin position="1054"/>
        <end position="1063"/>
    </location>
</feature>
<evidence type="ECO:0000256" key="2">
    <source>
        <dbReference type="ARBA" id="ARBA00022801"/>
    </source>
</evidence>
<feature type="region of interest" description="Disordered" evidence="4">
    <location>
        <begin position="651"/>
        <end position="693"/>
    </location>
</feature>
<feature type="compositionally biased region" description="Polar residues" evidence="4">
    <location>
        <begin position="1317"/>
        <end position="1329"/>
    </location>
</feature>
<sequence length="1384" mass="153022">MPVWKLHETLFDVAATIDTFVEDGCWNELTGLDTVPWDEADPEEAWLENDQRLLKAVRTFLAKYRAVQGDMTKQEFLRQKDQYNNGRDAVLRWFKARLGVWNVRVRFIGVLEENGMGPYRVMQLNKAQKARPSHRCTSTLTHLHSQLPSMEQCQVNSQYTNIARELFGDAVALENSNLLVMWAPQVIGRMTAWVWHGEATRIKREIGQLEKEAAELDQKWEAVIKNPTSRSIKAYVKRMENKIAISRKFDNGVVCQAFERQLQRVADLRTQMEDTTVNVPGLPKQVFEAIRLLANEEEVRALTTELDLILSDEVADPIEINVDGADAPEMDWGTGVEEYEGFSEDELWAMLGRAKEKTIPFFNTAEAATGVHDPWSPKGIEAMTATDAVPLRPHWHQLIGVVKMLDNYLRGDPTLLMDGVGVGKTMQVVGVVCCLAFFHAHYAQHGHFPGKFANIKYHREGNTPSEPTLIVVPVALERQVVSEIHRYVRPKTFDLISYTSSVRGAKGAAFWEAVDNFAQPPERQIIVATNPAVEKDGAELFTKLTDRPWNLGTRRQRKAATLAKAKAPTVYNRHWSLMICDEVHTMRRVNQLFVAVRGLREQAGGMIGMTATPTITNALDLASLGRLLGVDKFSDDHFAVLDEFRKSLGRAASQDRKNRKDADKVGKKGKGKKAAKAASQEPKGQGNAESVSQSVVETVRIMTDFRARFFGKVCRRTIESMHQKGQDFEGLPPAHRIQLMLRLAKYEQEMMAELAGTTRAAVGTSHTSASDKSFYIDLRRATFHLSQSSTTEFPEPKSKEEFEQMPTAKLAALVDIIHHHRTPKAPPLNIKTELRGVPLSDLPPFPESNKLYPDPDFKGYSTHHGSGPDKMIVFSYFPSNNNLLRKVFDFYGIKAVFLNGKLSAAQRERVVEDFRKAGADGPTVLVMSSVGATGLNLAWANIMIFVDTTWSAQEDEQAIGRILRFGQKSDVLIYYLITLASVDVLLNTIAFDKGVMHQAFMEADFELKRVVMLLLGNKIAHLIGDADVELPADPEEDDDGTTASSVEVEQALTPRKRKQKKAAKTPAIFISDDEAEPSEKGDGVDPPKKGGKPTTKRPQPRRRGAKAKAVTPSTTTPEPESEEDKTSTSHASATPPPRPVTPPPAQPRASLPPPPTTPPSPAEPRASLPPPPTTPPSLAEPRAPLLPPPTTPPSADRPSTPLPQSTRPQSTTPRQGGPSTPSRWRQSESHTPPSQLLPADPFALTQKFTDASLSSSAPAATPAIPTSALNAAAAPPVDPTPDVEMVDSHASDLDMSHEDARMMDISELEEEPRRDTSPLSDAPSESNIPIAQRKGKRKAASPASAGRPRRGTPSTYVPTDRLGAGDDELPTGSAKRTRERRKKF</sequence>
<dbReference type="InterPro" id="IPR049730">
    <property type="entry name" value="SNF2/RAD54-like_C"/>
</dbReference>
<keyword evidence="2 7" id="KW-0378">Hydrolase</keyword>
<dbReference type="SMART" id="SM00487">
    <property type="entry name" value="DEXDc"/>
    <property type="match status" value="1"/>
</dbReference>
<feature type="region of interest" description="Disordered" evidence="4">
    <location>
        <begin position="1030"/>
        <end position="1243"/>
    </location>
</feature>
<evidence type="ECO:0000256" key="1">
    <source>
        <dbReference type="ARBA" id="ARBA00022741"/>
    </source>
</evidence>
<evidence type="ECO:0000313" key="7">
    <source>
        <dbReference type="EMBL" id="KAH9828811.1"/>
    </source>
</evidence>